<comment type="subcellular location">
    <subcellularLocation>
        <location evidence="1">Cell membrane</location>
        <topology evidence="1">Multi-pass membrane protein</topology>
    </subcellularLocation>
</comment>
<evidence type="ECO:0000256" key="4">
    <source>
        <dbReference type="ARBA" id="ARBA00022989"/>
    </source>
</evidence>
<gene>
    <name evidence="7" type="ORF">AAY24_00155</name>
</gene>
<dbReference type="OrthoDB" id="9784202at2"/>
<keyword evidence="4 6" id="KW-1133">Transmembrane helix</keyword>
<sequence>MFESATLLLFVSSSLLLALAPGPDNLFVLATSIARGAVAGLITTLGLCSGLFVHTGAVALGVAVLIQESALAFSILKIGGALYLAWLAWQVLRAPAETLTARQSSESYRRLYLRGVLMNIMNPKVSLFFLAFLPQFVNPAQGSVTLQIGILGLLFMVSALLVFGIISLAAGKIGAFLRRGRGGVILNRLSGVVFAGLAVKLLLVER</sequence>
<evidence type="ECO:0000313" key="7">
    <source>
        <dbReference type="EMBL" id="AKH19021.1"/>
    </source>
</evidence>
<evidence type="ECO:0000256" key="1">
    <source>
        <dbReference type="ARBA" id="ARBA00004651"/>
    </source>
</evidence>
<dbReference type="KEGG" id="seds:AAY24_00155"/>
<name>A0A0F7JRF0_9GAMM</name>
<dbReference type="PANTHER" id="PTHR30086:SF20">
    <property type="entry name" value="ARGININE EXPORTER PROTEIN ARGO-RELATED"/>
    <property type="match status" value="1"/>
</dbReference>
<dbReference type="Pfam" id="PF01810">
    <property type="entry name" value="LysE"/>
    <property type="match status" value="1"/>
</dbReference>
<reference evidence="7 8" key="1">
    <citation type="journal article" date="2015" name="Genome Announc.">
        <title>Complete Genome Sequence of Sedimenticola thiotaurini Strain SIP-G1, a Polyphosphate- and Polyhydroxyalkanoate-Accumulating Sulfur-Oxidizing Gammaproteobacterium Isolated from Salt Marsh Sediments.</title>
        <authorList>
            <person name="Flood B.E."/>
            <person name="Jones D.S."/>
            <person name="Bailey J.V."/>
        </authorList>
    </citation>
    <scope>NUCLEOTIDE SEQUENCE [LARGE SCALE GENOMIC DNA]</scope>
    <source>
        <strain evidence="7 8">SIP-G1</strain>
    </source>
</reference>
<dbReference type="InterPro" id="IPR001123">
    <property type="entry name" value="LeuE-type"/>
</dbReference>
<dbReference type="EMBL" id="CP011412">
    <property type="protein sequence ID" value="AKH19021.1"/>
    <property type="molecule type" value="Genomic_DNA"/>
</dbReference>
<dbReference type="RefSeq" id="WP_046857959.1">
    <property type="nucleotide sequence ID" value="NZ_CP011412.1"/>
</dbReference>
<keyword evidence="5 6" id="KW-0472">Membrane</keyword>
<feature type="transmembrane region" description="Helical" evidence="6">
    <location>
        <begin position="182"/>
        <end position="203"/>
    </location>
</feature>
<feature type="transmembrane region" description="Helical" evidence="6">
    <location>
        <begin position="112"/>
        <end position="133"/>
    </location>
</feature>
<dbReference type="PIRSF" id="PIRSF006324">
    <property type="entry name" value="LeuE"/>
    <property type="match status" value="1"/>
</dbReference>
<evidence type="ECO:0000256" key="6">
    <source>
        <dbReference type="SAM" id="Phobius"/>
    </source>
</evidence>
<dbReference type="Proteomes" id="UP000034410">
    <property type="component" value="Chromosome"/>
</dbReference>
<feature type="transmembrane region" description="Helical" evidence="6">
    <location>
        <begin position="145"/>
        <end position="170"/>
    </location>
</feature>
<accession>A0A0F7JRF0</accession>
<keyword evidence="8" id="KW-1185">Reference proteome</keyword>
<dbReference type="AlphaFoldDB" id="A0A0F7JRF0"/>
<feature type="transmembrane region" description="Helical" evidence="6">
    <location>
        <begin position="73"/>
        <end position="92"/>
    </location>
</feature>
<feature type="transmembrane region" description="Helical" evidence="6">
    <location>
        <begin position="40"/>
        <end position="66"/>
    </location>
</feature>
<evidence type="ECO:0000256" key="3">
    <source>
        <dbReference type="ARBA" id="ARBA00022692"/>
    </source>
</evidence>
<evidence type="ECO:0000313" key="8">
    <source>
        <dbReference type="Proteomes" id="UP000034410"/>
    </source>
</evidence>
<proteinExistence type="predicted"/>
<dbReference type="GO" id="GO:0005886">
    <property type="term" value="C:plasma membrane"/>
    <property type="evidence" value="ECO:0007669"/>
    <property type="project" value="UniProtKB-SubCell"/>
</dbReference>
<protein>
    <submittedName>
        <fullName evidence="7">Threonine transporter RhtB</fullName>
    </submittedName>
</protein>
<keyword evidence="2" id="KW-1003">Cell membrane</keyword>
<evidence type="ECO:0000256" key="5">
    <source>
        <dbReference type="ARBA" id="ARBA00023136"/>
    </source>
</evidence>
<keyword evidence="3 6" id="KW-0812">Transmembrane</keyword>
<organism evidence="7 8">
    <name type="scientific">Sedimenticola thiotaurini</name>
    <dbReference type="NCBI Taxonomy" id="1543721"/>
    <lineage>
        <taxon>Bacteria</taxon>
        <taxon>Pseudomonadati</taxon>
        <taxon>Pseudomonadota</taxon>
        <taxon>Gammaproteobacteria</taxon>
        <taxon>Chromatiales</taxon>
        <taxon>Sedimenticolaceae</taxon>
        <taxon>Sedimenticola</taxon>
    </lineage>
</organism>
<evidence type="ECO:0000256" key="2">
    <source>
        <dbReference type="ARBA" id="ARBA00022475"/>
    </source>
</evidence>
<dbReference type="GO" id="GO:0015171">
    <property type="term" value="F:amino acid transmembrane transporter activity"/>
    <property type="evidence" value="ECO:0007669"/>
    <property type="project" value="TreeGrafter"/>
</dbReference>
<dbReference type="PANTHER" id="PTHR30086">
    <property type="entry name" value="ARGININE EXPORTER PROTEIN ARGO"/>
    <property type="match status" value="1"/>
</dbReference>